<dbReference type="EMBL" id="FNFF01000004">
    <property type="protein sequence ID" value="SDK09038.1"/>
    <property type="molecule type" value="Genomic_DNA"/>
</dbReference>
<dbReference type="InterPro" id="IPR016181">
    <property type="entry name" value="Acyl_CoA_acyltransferase"/>
</dbReference>
<dbReference type="Gene3D" id="3.40.630.30">
    <property type="match status" value="1"/>
</dbReference>
<gene>
    <name evidence="3" type="ORF">SAMN05421806_104388</name>
</gene>
<dbReference type="OrthoDB" id="3526335at2"/>
<dbReference type="CDD" id="cd04301">
    <property type="entry name" value="NAT_SF"/>
    <property type="match status" value="1"/>
</dbReference>
<dbReference type="Proteomes" id="UP000199155">
    <property type="component" value="Unassembled WGS sequence"/>
</dbReference>
<dbReference type="InterPro" id="IPR000182">
    <property type="entry name" value="GNAT_dom"/>
</dbReference>
<dbReference type="RefSeq" id="WP_093609731.1">
    <property type="nucleotide sequence ID" value="NZ_FNFF01000004.1"/>
</dbReference>
<dbReference type="STRING" id="417292.SAMN05421806_104388"/>
<evidence type="ECO:0000256" key="1">
    <source>
        <dbReference type="SAM" id="MobiDB-lite"/>
    </source>
</evidence>
<feature type="region of interest" description="Disordered" evidence="1">
    <location>
        <begin position="158"/>
        <end position="177"/>
    </location>
</feature>
<keyword evidence="3" id="KW-0808">Transferase</keyword>
<dbReference type="PROSITE" id="PS51186">
    <property type="entry name" value="GNAT"/>
    <property type="match status" value="1"/>
</dbReference>
<proteinExistence type="predicted"/>
<evidence type="ECO:0000313" key="3">
    <source>
        <dbReference type="EMBL" id="SDK09038.1"/>
    </source>
</evidence>
<reference evidence="3 4" key="1">
    <citation type="submission" date="2016-10" db="EMBL/GenBank/DDBJ databases">
        <authorList>
            <person name="de Groot N.N."/>
        </authorList>
    </citation>
    <scope>NUCLEOTIDE SEQUENCE [LARGE SCALE GENOMIC DNA]</scope>
    <source>
        <strain evidence="3 4">CGMCC 4.5727</strain>
    </source>
</reference>
<evidence type="ECO:0000313" key="4">
    <source>
        <dbReference type="Proteomes" id="UP000199155"/>
    </source>
</evidence>
<keyword evidence="4" id="KW-1185">Reference proteome</keyword>
<dbReference type="AlphaFoldDB" id="A0A1G8Z1T7"/>
<dbReference type="SUPFAM" id="SSF55729">
    <property type="entry name" value="Acyl-CoA N-acyltransferases (Nat)"/>
    <property type="match status" value="1"/>
</dbReference>
<dbReference type="GO" id="GO:0016747">
    <property type="term" value="F:acyltransferase activity, transferring groups other than amino-acyl groups"/>
    <property type="evidence" value="ECO:0007669"/>
    <property type="project" value="InterPro"/>
</dbReference>
<sequence length="177" mass="19099">MISENLRDATGRRVTLHEVTADTWRSVADMAPHVSQRAFAPALAARYLLLSLLEDTWTSLAVHADDTVVGHVMWARDQDGSHWIGGLLIDASEQGKGLARTTMRTLLPWLAAQPGHFTTRLSYAPANTAAAALYESLGFRPTGTVEEGEVVAALSPNEHLSRGEHLSPDEHLSPAGA</sequence>
<accession>A0A1G8Z1T7</accession>
<protein>
    <submittedName>
        <fullName evidence="3">Diamine N-acetyltransferase</fullName>
    </submittedName>
</protein>
<organism evidence="3 4">
    <name type="scientific">Streptomyces indicus</name>
    <dbReference type="NCBI Taxonomy" id="417292"/>
    <lineage>
        <taxon>Bacteria</taxon>
        <taxon>Bacillati</taxon>
        <taxon>Actinomycetota</taxon>
        <taxon>Actinomycetes</taxon>
        <taxon>Kitasatosporales</taxon>
        <taxon>Streptomycetaceae</taxon>
        <taxon>Streptomyces</taxon>
    </lineage>
</organism>
<name>A0A1G8Z1T7_9ACTN</name>
<dbReference type="Pfam" id="PF00583">
    <property type="entry name" value="Acetyltransf_1"/>
    <property type="match status" value="1"/>
</dbReference>
<feature type="domain" description="N-acetyltransferase" evidence="2">
    <location>
        <begin position="14"/>
        <end position="157"/>
    </location>
</feature>
<evidence type="ECO:0000259" key="2">
    <source>
        <dbReference type="PROSITE" id="PS51186"/>
    </source>
</evidence>
<feature type="compositionally biased region" description="Basic and acidic residues" evidence="1">
    <location>
        <begin position="159"/>
        <end position="177"/>
    </location>
</feature>